<dbReference type="AlphaFoldDB" id="A0A1S3XLL5"/>
<dbReference type="Gene3D" id="1.20.1280.50">
    <property type="match status" value="1"/>
</dbReference>
<dbReference type="OrthoDB" id="1305192at2759"/>
<accession>A0A1S3XLL5</accession>
<dbReference type="RefSeq" id="XP_016440826.1">
    <property type="nucleotide sequence ID" value="XM_016585340.1"/>
</dbReference>
<protein>
    <submittedName>
        <fullName evidence="2">F-box protein At1g50870 isoform X1</fullName>
    </submittedName>
</protein>
<dbReference type="PANTHER" id="PTHR31672:SF13">
    <property type="entry name" value="F-BOX PROTEIN CPR30-LIKE"/>
    <property type="match status" value="1"/>
</dbReference>
<reference evidence="2" key="1">
    <citation type="submission" date="2025-08" db="UniProtKB">
        <authorList>
            <consortium name="RefSeq"/>
        </authorList>
    </citation>
    <scope>IDENTIFICATION</scope>
</reference>
<dbReference type="Pfam" id="PF00646">
    <property type="entry name" value="F-box"/>
    <property type="match status" value="1"/>
</dbReference>
<dbReference type="SMART" id="SM00256">
    <property type="entry name" value="FBOX"/>
    <property type="match status" value="1"/>
</dbReference>
<dbReference type="PaxDb" id="4097-A0A1S3XLL5"/>
<dbReference type="PANTHER" id="PTHR31672">
    <property type="entry name" value="BNACNNG10540D PROTEIN"/>
    <property type="match status" value="1"/>
</dbReference>
<name>A0A1S3XLL5_TOBAC</name>
<dbReference type="SUPFAM" id="SSF81383">
    <property type="entry name" value="F-box domain"/>
    <property type="match status" value="1"/>
</dbReference>
<evidence type="ECO:0000313" key="2">
    <source>
        <dbReference type="RefSeq" id="XP_016440826.1"/>
    </source>
</evidence>
<proteinExistence type="predicted"/>
<dbReference type="InterPro" id="IPR001810">
    <property type="entry name" value="F-box_dom"/>
</dbReference>
<dbReference type="KEGG" id="nta:107766546"/>
<feature type="domain" description="F-box" evidence="1">
    <location>
        <begin position="6"/>
        <end position="53"/>
    </location>
</feature>
<dbReference type="InterPro" id="IPR036047">
    <property type="entry name" value="F-box-like_dom_sf"/>
</dbReference>
<dbReference type="InterPro" id="IPR050796">
    <property type="entry name" value="SCF_F-box_component"/>
</dbReference>
<dbReference type="PROSITE" id="PS50181">
    <property type="entry name" value="FBOX"/>
    <property type="match status" value="1"/>
</dbReference>
<organism evidence="2">
    <name type="scientific">Nicotiana tabacum</name>
    <name type="common">Common tobacco</name>
    <dbReference type="NCBI Taxonomy" id="4097"/>
    <lineage>
        <taxon>Eukaryota</taxon>
        <taxon>Viridiplantae</taxon>
        <taxon>Streptophyta</taxon>
        <taxon>Embryophyta</taxon>
        <taxon>Tracheophyta</taxon>
        <taxon>Spermatophyta</taxon>
        <taxon>Magnoliopsida</taxon>
        <taxon>eudicotyledons</taxon>
        <taxon>Gunneridae</taxon>
        <taxon>Pentapetalae</taxon>
        <taxon>asterids</taxon>
        <taxon>lamiids</taxon>
        <taxon>Solanales</taxon>
        <taxon>Solanaceae</taxon>
        <taxon>Nicotianoideae</taxon>
        <taxon>Nicotianeae</taxon>
        <taxon>Nicotiana</taxon>
    </lineage>
</organism>
<evidence type="ECO:0000259" key="1">
    <source>
        <dbReference type="PROSITE" id="PS50181"/>
    </source>
</evidence>
<dbReference type="OMA" id="PRYCEIN"/>
<dbReference type="STRING" id="4097.A0A1S3XLL5"/>
<sequence>MEVVDEVTAVHFPEEILGDILSRLTVRSLLRFECVSKFWNTLISKPYFNVKHLNHAKNDQNSQKFLICQKCPKDCIFSMYCCPLSSVQLVEDVQKLDCPSNSRPRYCEINYFYNGLAIITVDNIFDATPILLLWNPSTRESIVLPNPEFPLKGDSYLGLG</sequence>
<gene>
    <name evidence="2" type="primary">LOC107766546</name>
</gene>